<proteinExistence type="predicted"/>
<keyword evidence="1" id="KW-0472">Membrane</keyword>
<comment type="caution">
    <text evidence="2">The sequence shown here is derived from an EMBL/GenBank/DDBJ whole genome shotgun (WGS) entry which is preliminary data.</text>
</comment>
<feature type="transmembrane region" description="Helical" evidence="1">
    <location>
        <begin position="103"/>
        <end position="125"/>
    </location>
</feature>
<dbReference type="RefSeq" id="WP_203988515.1">
    <property type="nucleotide sequence ID" value="NZ_BOPG01000009.1"/>
</dbReference>
<protein>
    <recommendedName>
        <fullName evidence="4">Membrane protein involved in the export of O-antigen and teichoic acid</fullName>
    </recommendedName>
</protein>
<reference evidence="2" key="1">
    <citation type="submission" date="2021-01" db="EMBL/GenBank/DDBJ databases">
        <title>Whole genome shotgun sequence of Virgisporangium aurantiacum NBRC 16421.</title>
        <authorList>
            <person name="Komaki H."/>
            <person name="Tamura T."/>
        </authorList>
    </citation>
    <scope>NUCLEOTIDE SEQUENCE</scope>
    <source>
        <strain evidence="2">NBRC 16421</strain>
    </source>
</reference>
<evidence type="ECO:0000256" key="1">
    <source>
        <dbReference type="SAM" id="Phobius"/>
    </source>
</evidence>
<dbReference type="EMBL" id="BOPG01000009">
    <property type="protein sequence ID" value="GIJ53994.1"/>
    <property type="molecule type" value="Genomic_DNA"/>
</dbReference>
<feature type="transmembrane region" description="Helical" evidence="1">
    <location>
        <begin position="161"/>
        <end position="184"/>
    </location>
</feature>
<evidence type="ECO:0008006" key="4">
    <source>
        <dbReference type="Google" id="ProtNLM"/>
    </source>
</evidence>
<dbReference type="Proteomes" id="UP000612585">
    <property type="component" value="Unassembled WGS sequence"/>
</dbReference>
<feature type="transmembrane region" description="Helical" evidence="1">
    <location>
        <begin position="73"/>
        <end position="97"/>
    </location>
</feature>
<evidence type="ECO:0000313" key="3">
    <source>
        <dbReference type="Proteomes" id="UP000612585"/>
    </source>
</evidence>
<feature type="transmembrane region" description="Helical" evidence="1">
    <location>
        <begin position="297"/>
        <end position="318"/>
    </location>
</feature>
<keyword evidence="1" id="KW-0812">Transmembrane</keyword>
<gene>
    <name evidence="2" type="ORF">Vau01_015100</name>
</gene>
<accession>A0A8J4DXJ9</accession>
<organism evidence="2 3">
    <name type="scientific">Virgisporangium aurantiacum</name>
    <dbReference type="NCBI Taxonomy" id="175570"/>
    <lineage>
        <taxon>Bacteria</taxon>
        <taxon>Bacillati</taxon>
        <taxon>Actinomycetota</taxon>
        <taxon>Actinomycetes</taxon>
        <taxon>Micromonosporales</taxon>
        <taxon>Micromonosporaceae</taxon>
        <taxon>Virgisporangium</taxon>
    </lineage>
</organism>
<evidence type="ECO:0000313" key="2">
    <source>
        <dbReference type="EMBL" id="GIJ53994.1"/>
    </source>
</evidence>
<dbReference type="AlphaFoldDB" id="A0A8J4DXJ9"/>
<name>A0A8J4DXJ9_9ACTN</name>
<feature type="transmembrane region" description="Helical" evidence="1">
    <location>
        <begin position="324"/>
        <end position="347"/>
    </location>
</feature>
<keyword evidence="1" id="KW-1133">Transmembrane helix</keyword>
<feature type="transmembrane region" description="Helical" evidence="1">
    <location>
        <begin position="43"/>
        <end position="61"/>
    </location>
</feature>
<keyword evidence="3" id="KW-1185">Reference proteome</keyword>
<feature type="transmembrane region" description="Helical" evidence="1">
    <location>
        <begin position="368"/>
        <end position="394"/>
    </location>
</feature>
<sequence length="423" mass="43448">MHLRGLAGGRLPTLAANGALLLSGVLSSVCISRALAPQGRGEYVTWQAWGAGVAILAIGGLPQALVLDRRHRLPAVVTALASTLTAALVVVAVLAATLHPAPLLVVATVLVVVANQVGAIGPALAQRAGRMGAQFNLARLAPQAAAFTAIAALLATGDRTAAHWLLAIAGSQAVVAVGWAAVALRRLQGSGAPRRLQGSGASRRVRGAKGTGLTARTWHLFPANFATQVQYRFDLIAVAALFPHTTVAFYAVGVAAQAAVLAMGQASGMYRFANRSGRLTGGQSGGQSGLRDELRHALTNAGLIAVPLGVSSLVWVPAVYGSTFAPAGPIVTVLCLAGVVQSVDYLLVHEVLRRRTAATLLRGRLPGLLTVVTGFLVVWWLALPVAVLGLAPLAGYAVSSVSFLRALRRPVPAPAPPELVGVR</sequence>